<dbReference type="RefSeq" id="WP_273439387.1">
    <property type="nucleotide sequence ID" value="NZ_PKUN01000017.1"/>
</dbReference>
<comment type="caution">
    <text evidence="2">The sequence shown here is derived from an EMBL/GenBank/DDBJ whole genome shotgun (WGS) entry which is preliminary data.</text>
</comment>
<keyword evidence="1" id="KW-0812">Transmembrane</keyword>
<dbReference type="AlphaFoldDB" id="A0A2N6CW16"/>
<dbReference type="Proteomes" id="UP000235015">
    <property type="component" value="Unassembled WGS sequence"/>
</dbReference>
<evidence type="ECO:0000313" key="2">
    <source>
        <dbReference type="EMBL" id="PLX61408.1"/>
    </source>
</evidence>
<evidence type="ECO:0008006" key="4">
    <source>
        <dbReference type="Google" id="ProtNLM"/>
    </source>
</evidence>
<keyword evidence="1" id="KW-1133">Transmembrane helix</keyword>
<sequence length="199" mass="21597">MNELPIFVRQGLAIGLLAVALLFGWSLVLHPLYLATKQSVEELDDARFELQRLAILAEDAATTTPDAILSELDALQTQLFAMRTASDTDAHFITAVDQLIRSSGVRLLQLKAGVPSRAGILTRYTVDINSAGHESDIARLLSGIEQNRPLLVIDHAALLSQGNPFADFDTAPELSVQLRLSGFGADINITESQGRHNAR</sequence>
<gene>
    <name evidence="2" type="ORF">C0630_10780</name>
</gene>
<name>A0A2N6CW16_9GAMM</name>
<dbReference type="NCBIfam" id="NF040576">
    <property type="entry name" value="T2SS_GspM_XpsM"/>
    <property type="match status" value="1"/>
</dbReference>
<organism evidence="2 3">
    <name type="scientific">Sedimenticola selenatireducens</name>
    <dbReference type="NCBI Taxonomy" id="191960"/>
    <lineage>
        <taxon>Bacteria</taxon>
        <taxon>Pseudomonadati</taxon>
        <taxon>Pseudomonadota</taxon>
        <taxon>Gammaproteobacteria</taxon>
        <taxon>Chromatiales</taxon>
        <taxon>Sedimenticolaceae</taxon>
        <taxon>Sedimenticola</taxon>
    </lineage>
</organism>
<protein>
    <recommendedName>
        <fullName evidence="4">General secretion pathway protein GspM</fullName>
    </recommendedName>
</protein>
<accession>A0A2N6CW16</accession>
<evidence type="ECO:0000313" key="3">
    <source>
        <dbReference type="Proteomes" id="UP000235015"/>
    </source>
</evidence>
<evidence type="ECO:0000256" key="1">
    <source>
        <dbReference type="SAM" id="Phobius"/>
    </source>
</evidence>
<dbReference type="InterPro" id="IPR034756">
    <property type="entry name" value="T2SSM_b"/>
</dbReference>
<keyword evidence="1" id="KW-0472">Membrane</keyword>
<dbReference type="Pfam" id="PF10741">
    <property type="entry name" value="T2SSM_b"/>
    <property type="match status" value="1"/>
</dbReference>
<reference evidence="2 3" key="1">
    <citation type="submission" date="2017-11" db="EMBL/GenBank/DDBJ databases">
        <title>Genome-resolved metagenomics identifies genetic mobility, metabolic interactions, and unexpected diversity in perchlorate-reducing communities.</title>
        <authorList>
            <person name="Barnum T.P."/>
            <person name="Figueroa I.A."/>
            <person name="Carlstrom C.I."/>
            <person name="Lucas L.N."/>
            <person name="Engelbrektson A.L."/>
            <person name="Coates J.D."/>
        </authorList>
    </citation>
    <scope>NUCLEOTIDE SEQUENCE [LARGE SCALE GENOMIC DNA]</scope>
    <source>
        <strain evidence="2">BM301</strain>
    </source>
</reference>
<dbReference type="EMBL" id="PKUN01000017">
    <property type="protein sequence ID" value="PLX61408.1"/>
    <property type="molecule type" value="Genomic_DNA"/>
</dbReference>
<proteinExistence type="predicted"/>
<feature type="transmembrane region" description="Helical" evidence="1">
    <location>
        <begin position="12"/>
        <end position="33"/>
    </location>
</feature>